<dbReference type="NCBIfam" id="NF008662">
    <property type="entry name" value="PRK11664.1"/>
    <property type="match status" value="1"/>
</dbReference>
<dbReference type="InterPro" id="IPR007502">
    <property type="entry name" value="Helicase-assoc_dom"/>
</dbReference>
<dbReference type="GO" id="GO:0005524">
    <property type="term" value="F:ATP binding"/>
    <property type="evidence" value="ECO:0007669"/>
    <property type="project" value="UniProtKB-KW"/>
</dbReference>
<dbReference type="PROSITE" id="PS51194">
    <property type="entry name" value="HELICASE_CTER"/>
    <property type="match status" value="1"/>
</dbReference>
<dbReference type="InterPro" id="IPR014001">
    <property type="entry name" value="Helicase_ATP-bd"/>
</dbReference>
<dbReference type="Pfam" id="PF08482">
    <property type="entry name" value="HrpB_C"/>
    <property type="match status" value="1"/>
</dbReference>
<accession>A0A1B9P2H7</accession>
<evidence type="ECO:0000256" key="4">
    <source>
        <dbReference type="ARBA" id="ARBA00022840"/>
    </source>
</evidence>
<dbReference type="InterPro" id="IPR027417">
    <property type="entry name" value="P-loop_NTPase"/>
</dbReference>
<dbReference type="PIRSF" id="PIRSF005496">
    <property type="entry name" value="ATP_hel_hrpB"/>
    <property type="match status" value="1"/>
</dbReference>
<dbReference type="NCBIfam" id="TIGR01970">
    <property type="entry name" value="DEAH_box_HrpB"/>
    <property type="match status" value="1"/>
</dbReference>
<feature type="compositionally biased region" description="Basic residues" evidence="5">
    <location>
        <begin position="812"/>
        <end position="821"/>
    </location>
</feature>
<keyword evidence="4" id="KW-0067">ATP-binding</keyword>
<organism evidence="8 9">
    <name type="scientific">Aliivibrio logei</name>
    <name type="common">Vibrio logei</name>
    <dbReference type="NCBI Taxonomy" id="688"/>
    <lineage>
        <taxon>Bacteria</taxon>
        <taxon>Pseudomonadati</taxon>
        <taxon>Pseudomonadota</taxon>
        <taxon>Gammaproteobacteria</taxon>
        <taxon>Vibrionales</taxon>
        <taxon>Vibrionaceae</taxon>
        <taxon>Aliivibrio</taxon>
    </lineage>
</organism>
<evidence type="ECO:0000256" key="5">
    <source>
        <dbReference type="SAM" id="MobiDB-lite"/>
    </source>
</evidence>
<dbReference type="Gene3D" id="1.20.120.1080">
    <property type="match status" value="1"/>
</dbReference>
<feature type="region of interest" description="Disordered" evidence="5">
    <location>
        <begin position="799"/>
        <end position="821"/>
    </location>
</feature>
<dbReference type="InterPro" id="IPR010225">
    <property type="entry name" value="HrpB"/>
</dbReference>
<evidence type="ECO:0000259" key="7">
    <source>
        <dbReference type="PROSITE" id="PS51194"/>
    </source>
</evidence>
<dbReference type="SMART" id="SM00487">
    <property type="entry name" value="DEXDc"/>
    <property type="match status" value="1"/>
</dbReference>
<dbReference type="OrthoDB" id="9805617at2"/>
<evidence type="ECO:0000256" key="2">
    <source>
        <dbReference type="ARBA" id="ARBA00022801"/>
    </source>
</evidence>
<dbReference type="Pfam" id="PF24473">
    <property type="entry name" value="CON_HrpB"/>
    <property type="match status" value="1"/>
</dbReference>
<dbReference type="SMART" id="SM00490">
    <property type="entry name" value="HELICc"/>
    <property type="match status" value="1"/>
</dbReference>
<evidence type="ECO:0000256" key="3">
    <source>
        <dbReference type="ARBA" id="ARBA00022806"/>
    </source>
</evidence>
<reference evidence="8 9" key="1">
    <citation type="submission" date="2016-06" db="EMBL/GenBank/DDBJ databases">
        <authorList>
            <person name="Kjaerup R.B."/>
            <person name="Dalgaard T.S."/>
            <person name="Juul-Madsen H.R."/>
        </authorList>
    </citation>
    <scope>NUCLEOTIDE SEQUENCE [LARGE SCALE GENOMIC DNA]</scope>
    <source>
        <strain evidence="8 9">1S159</strain>
    </source>
</reference>
<dbReference type="SMART" id="SM00847">
    <property type="entry name" value="HA2"/>
    <property type="match status" value="1"/>
</dbReference>
<dbReference type="PANTHER" id="PTHR43519">
    <property type="entry name" value="ATP-DEPENDENT RNA HELICASE HRPB"/>
    <property type="match status" value="1"/>
</dbReference>
<keyword evidence="1" id="KW-0547">Nucleotide-binding</keyword>
<evidence type="ECO:0000259" key="6">
    <source>
        <dbReference type="PROSITE" id="PS51192"/>
    </source>
</evidence>
<protein>
    <submittedName>
        <fullName evidence="8">ATP-dependent helicase HrpB</fullName>
    </submittedName>
</protein>
<dbReference type="Pfam" id="PF00271">
    <property type="entry name" value="Helicase_C"/>
    <property type="match status" value="1"/>
</dbReference>
<keyword evidence="3 8" id="KW-0347">Helicase</keyword>
<dbReference type="SUPFAM" id="SSF52540">
    <property type="entry name" value="P-loop containing nucleoside triphosphate hydrolases"/>
    <property type="match status" value="1"/>
</dbReference>
<dbReference type="InterPro" id="IPR049614">
    <property type="entry name" value="HrpB_DEXH"/>
</dbReference>
<name>A0A1B9P2H7_ALILO</name>
<keyword evidence="2" id="KW-0378">Hydrolase</keyword>
<dbReference type="CDD" id="cd17990">
    <property type="entry name" value="DEXHc_HrpB"/>
    <property type="match status" value="1"/>
</dbReference>
<dbReference type="InterPro" id="IPR001650">
    <property type="entry name" value="Helicase_C-like"/>
</dbReference>
<dbReference type="GO" id="GO:0003676">
    <property type="term" value="F:nucleic acid binding"/>
    <property type="evidence" value="ECO:0007669"/>
    <property type="project" value="InterPro"/>
</dbReference>
<dbReference type="AlphaFoldDB" id="A0A1B9P2H7"/>
<dbReference type="Pfam" id="PF00270">
    <property type="entry name" value="DEAD"/>
    <property type="match status" value="1"/>
</dbReference>
<dbReference type="STRING" id="688.A6E04_05585"/>
<dbReference type="Proteomes" id="UP000093523">
    <property type="component" value="Unassembled WGS sequence"/>
</dbReference>
<dbReference type="Gene3D" id="3.40.50.300">
    <property type="entry name" value="P-loop containing nucleotide triphosphate hydrolases"/>
    <property type="match status" value="2"/>
</dbReference>
<dbReference type="InterPro" id="IPR011545">
    <property type="entry name" value="DEAD/DEAH_box_helicase_dom"/>
</dbReference>
<comment type="caution">
    <text evidence="8">The sequence shown here is derived from an EMBL/GenBank/DDBJ whole genome shotgun (WGS) entry which is preliminary data.</text>
</comment>
<proteinExistence type="predicted"/>
<dbReference type="PANTHER" id="PTHR43519:SF1">
    <property type="entry name" value="ATP-DEPENDENT RNA HELICASE HRPB"/>
    <property type="match status" value="1"/>
</dbReference>
<evidence type="ECO:0000313" key="9">
    <source>
        <dbReference type="Proteomes" id="UP000093523"/>
    </source>
</evidence>
<sequence>MSQLPIERVIPSLIDKLRTHSQVILKASTGAGKSTHLPLMLLKENVITGKIIMLEPRRLAARNIASYLASLLGEKVGEQIGFRVRGETKVSNKTRLEIVTEGIMTRMIQSDPELSGVGLLIFDEYHERSLHADTALAFALEVQEALREDLKLLVMSATLEHDALKQLLPQACYLESDGRMFPVTTQYQPLKVNQRIVEATESSIRKMLDEEKGSILVFLSGAGEIRQLEDRLRNVSSDVIVAPLYGQLEPKKQLQALQPAVNGKRKVVLATNIAETSLTIEGIRIVIDSGYERTATFDAKTGITKLEQKRIAQSSAEQRKGRAGRLEEGICLRLYSESQYQQLAISQTPEIESSDLSSLIVELTKWGVTDPLDLMWLTPPPDSNMNQGKELLCLLGLIDQQGKLTLKGEQAQRLGIEPRLATVLLQAKALSNEHLQTALHILPIIEESAKSIKSNDLSLHLSVFIDGKYPKQHYYQQRVSRLAKLMEVDIDLHNVSLALIGETLACGFPDRIAIEKGAVGHFQLSNGHGVQIDEIESIAQSEHLVVVDLLKGMQNRSQVFLAASLSRTSLNTVCASCIFDVEHVDWDEKSGRMIAEKRTYLNKILLSKERMSSPDKNKIAHALLSMVKRKGLDCLGWSSTTYSLLLRLRCMALWMPEHPLPPTNDDDLLSRLDEWLLPFMNGVNNDKHLKSINLKDALEAYVGWENIKLLNEYLPTHYVLPTGTKAAIVYDPQYEPKISVRMQEVYGEADSPLLAQGKKRLVMELLSPAQRPLQTTSDLAGFWAGSYRDVQKEMKGRYPRHIWPDDPASHAATKKTKRHFN</sequence>
<dbReference type="FunFam" id="3.40.50.300:FF:002125">
    <property type="entry name" value="ATP-dependent helicase HrpB"/>
    <property type="match status" value="1"/>
</dbReference>
<feature type="compositionally biased region" description="Basic and acidic residues" evidence="5">
    <location>
        <begin position="799"/>
        <end position="808"/>
    </location>
</feature>
<dbReference type="InterPro" id="IPR013689">
    <property type="entry name" value="RNA_helicase_ATP-dep_HrpB_C"/>
</dbReference>
<dbReference type="GO" id="GO:0004386">
    <property type="term" value="F:helicase activity"/>
    <property type="evidence" value="ECO:0007669"/>
    <property type="project" value="UniProtKB-KW"/>
</dbReference>
<gene>
    <name evidence="8" type="ORF">A6E04_05585</name>
</gene>
<dbReference type="CDD" id="cd18791">
    <property type="entry name" value="SF2_C_RHA"/>
    <property type="match status" value="1"/>
</dbReference>
<dbReference type="RefSeq" id="WP_065609973.1">
    <property type="nucleotide sequence ID" value="NZ_CAWMPN010000006.1"/>
</dbReference>
<evidence type="ECO:0000313" key="8">
    <source>
        <dbReference type="EMBL" id="OCH22573.1"/>
    </source>
</evidence>
<dbReference type="GO" id="GO:0016787">
    <property type="term" value="F:hydrolase activity"/>
    <property type="evidence" value="ECO:0007669"/>
    <property type="project" value="UniProtKB-KW"/>
</dbReference>
<dbReference type="EMBL" id="MAJU01000006">
    <property type="protein sequence ID" value="OCH22573.1"/>
    <property type="molecule type" value="Genomic_DNA"/>
</dbReference>
<feature type="domain" description="Helicase ATP-binding" evidence="6">
    <location>
        <begin position="14"/>
        <end position="177"/>
    </location>
</feature>
<feature type="domain" description="Helicase C-terminal" evidence="7">
    <location>
        <begin position="191"/>
        <end position="367"/>
    </location>
</feature>
<dbReference type="PROSITE" id="PS51192">
    <property type="entry name" value="HELICASE_ATP_BIND_1"/>
    <property type="match status" value="1"/>
</dbReference>
<evidence type="ECO:0000256" key="1">
    <source>
        <dbReference type="ARBA" id="ARBA00022741"/>
    </source>
</evidence>
<dbReference type="InterPro" id="IPR056329">
    <property type="entry name" value="CON_HrpB"/>
</dbReference>